<reference evidence="2 3" key="1">
    <citation type="submission" date="2024-02" db="EMBL/GenBank/DDBJ databases">
        <title>High-quality chromosome-scale genome assembly of Pensacola bahiagrass (Paspalum notatum Flugge var. saurae).</title>
        <authorList>
            <person name="Vega J.M."/>
            <person name="Podio M."/>
            <person name="Orjuela J."/>
            <person name="Siena L.A."/>
            <person name="Pessino S.C."/>
            <person name="Combes M.C."/>
            <person name="Mariac C."/>
            <person name="Albertini E."/>
            <person name="Pupilli F."/>
            <person name="Ortiz J.P.A."/>
            <person name="Leblanc O."/>
        </authorList>
    </citation>
    <scope>NUCLEOTIDE SEQUENCE [LARGE SCALE GENOMIC DNA]</scope>
    <source>
        <strain evidence="2">R1</strain>
        <tissue evidence="2">Leaf</tissue>
    </source>
</reference>
<evidence type="ECO:0000256" key="1">
    <source>
        <dbReference type="SAM" id="MobiDB-lite"/>
    </source>
</evidence>
<evidence type="ECO:0000313" key="3">
    <source>
        <dbReference type="Proteomes" id="UP001341281"/>
    </source>
</evidence>
<protein>
    <submittedName>
        <fullName evidence="2">Uncharacterized protein</fullName>
    </submittedName>
</protein>
<organism evidence="2 3">
    <name type="scientific">Paspalum notatum var. saurae</name>
    <dbReference type="NCBI Taxonomy" id="547442"/>
    <lineage>
        <taxon>Eukaryota</taxon>
        <taxon>Viridiplantae</taxon>
        <taxon>Streptophyta</taxon>
        <taxon>Embryophyta</taxon>
        <taxon>Tracheophyta</taxon>
        <taxon>Spermatophyta</taxon>
        <taxon>Magnoliopsida</taxon>
        <taxon>Liliopsida</taxon>
        <taxon>Poales</taxon>
        <taxon>Poaceae</taxon>
        <taxon>PACMAD clade</taxon>
        <taxon>Panicoideae</taxon>
        <taxon>Andropogonodae</taxon>
        <taxon>Paspaleae</taxon>
        <taxon>Paspalinae</taxon>
        <taxon>Paspalum</taxon>
    </lineage>
</organism>
<dbReference type="Proteomes" id="UP001341281">
    <property type="component" value="Chromosome 04"/>
</dbReference>
<dbReference type="AlphaFoldDB" id="A0AAQ3TEZ5"/>
<feature type="region of interest" description="Disordered" evidence="1">
    <location>
        <begin position="236"/>
        <end position="270"/>
    </location>
</feature>
<keyword evidence="3" id="KW-1185">Reference proteome</keyword>
<accession>A0AAQ3TEZ5</accession>
<evidence type="ECO:0000313" key="2">
    <source>
        <dbReference type="EMBL" id="WVZ70427.1"/>
    </source>
</evidence>
<gene>
    <name evidence="2" type="ORF">U9M48_019098</name>
</gene>
<feature type="non-terminal residue" evidence="2">
    <location>
        <position position="1"/>
    </location>
</feature>
<dbReference type="EMBL" id="CP144748">
    <property type="protein sequence ID" value="WVZ70427.1"/>
    <property type="molecule type" value="Genomic_DNA"/>
</dbReference>
<name>A0AAQ3TEZ5_PASNO</name>
<feature type="compositionally biased region" description="Acidic residues" evidence="1">
    <location>
        <begin position="236"/>
        <end position="260"/>
    </location>
</feature>
<sequence>RNFFRSLRPDFFLSRVLLARESSQARLLLAHACPPSLSLVLFPSRDLSSPPVPAPPRRFPICVCAGGGRSPRPCCTCCAWLPPPACGSAVPCCCCYVPRCFVERHGSERKPTVVESEDGGEAPPKRLPNLFVEFDRLCSSSSQGPDKGKSAPVPSQGYVAQVCIHNATEIGEERVRTNKVLKKIDERHQKIFTKLNPTPPTSPLVDDDEVPPMAHFDDPFVFYENMEIKCAEEMNEGNDEAVVDDEENGNTTDEDMDEDYCGGTALLNPD</sequence>
<proteinExistence type="predicted"/>